<evidence type="ECO:0000256" key="1">
    <source>
        <dbReference type="SAM" id="Phobius"/>
    </source>
</evidence>
<reference evidence="2" key="1">
    <citation type="submission" date="2012-02" db="EMBL/GenBank/DDBJ databases">
        <title>The complete genome of Solitalea canadensis DSM 3403.</title>
        <authorList>
            <consortium name="US DOE Joint Genome Institute (JGI-PGF)"/>
            <person name="Lucas S."/>
            <person name="Copeland A."/>
            <person name="Lapidus A."/>
            <person name="Glavina del Rio T."/>
            <person name="Dalin E."/>
            <person name="Tice H."/>
            <person name="Bruce D."/>
            <person name="Goodwin L."/>
            <person name="Pitluck S."/>
            <person name="Peters L."/>
            <person name="Ovchinnikova G."/>
            <person name="Lu M."/>
            <person name="Kyrpides N."/>
            <person name="Mavromatis K."/>
            <person name="Ivanova N."/>
            <person name="Brettin T."/>
            <person name="Detter J.C."/>
            <person name="Han C."/>
            <person name="Larimer F."/>
            <person name="Land M."/>
            <person name="Hauser L."/>
            <person name="Markowitz V."/>
            <person name="Cheng J.-F."/>
            <person name="Hugenholtz P."/>
            <person name="Woyke T."/>
            <person name="Wu D."/>
            <person name="Spring S."/>
            <person name="Schroeder M."/>
            <person name="Kopitz M."/>
            <person name="Brambilla E."/>
            <person name="Klenk H.-P."/>
            <person name="Eisen J.A."/>
        </authorList>
    </citation>
    <scope>NUCLEOTIDE SEQUENCE</scope>
    <source>
        <strain evidence="2">DSM 3403</strain>
    </source>
</reference>
<dbReference type="KEGG" id="scn:Solca_3692"/>
<dbReference type="EMBL" id="CP003349">
    <property type="protein sequence ID" value="AFD08696.1"/>
    <property type="molecule type" value="Genomic_DNA"/>
</dbReference>
<evidence type="ECO:0000313" key="3">
    <source>
        <dbReference type="Proteomes" id="UP000007590"/>
    </source>
</evidence>
<accession>H8KLW8</accession>
<dbReference type="AlphaFoldDB" id="H8KLW8"/>
<keyword evidence="3" id="KW-1185">Reference proteome</keyword>
<dbReference type="eggNOG" id="COG5500">
    <property type="taxonomic scope" value="Bacteria"/>
</dbReference>
<dbReference type="RefSeq" id="WP_014681919.1">
    <property type="nucleotide sequence ID" value="NC_017770.1"/>
</dbReference>
<keyword evidence="1" id="KW-1133">Transmembrane helix</keyword>
<proteinExistence type="predicted"/>
<keyword evidence="1" id="KW-0812">Transmembrane</keyword>
<sequence>MKNTYMLILLLIITATAAALSAGVFFAWSCSVIPGLAQMADREYILAMQSFNKAILNPVFFAVFMGALVLLPVSTFMNYTNPTNLRFWLLLAATIVYAVGVFGVTAFGNVPLNESLAAFNLSAASASDIAAARINFEGPWVNLHTIRTVAAVVVVVLLVTACLSTDRSLVLNKFITQ</sequence>
<dbReference type="Proteomes" id="UP000007590">
    <property type="component" value="Chromosome"/>
</dbReference>
<organism evidence="2 3">
    <name type="scientific">Solitalea canadensis (strain ATCC 29591 / DSM 3403 / JCM 21819 / LMG 8368 / NBRC 15130 / NCIMB 12057 / USAM 9D)</name>
    <name type="common">Flexibacter canadensis</name>
    <dbReference type="NCBI Taxonomy" id="929556"/>
    <lineage>
        <taxon>Bacteria</taxon>
        <taxon>Pseudomonadati</taxon>
        <taxon>Bacteroidota</taxon>
        <taxon>Sphingobacteriia</taxon>
        <taxon>Sphingobacteriales</taxon>
        <taxon>Sphingobacteriaceae</taxon>
        <taxon>Solitalea</taxon>
    </lineage>
</organism>
<feature type="transmembrane region" description="Helical" evidence="1">
    <location>
        <begin position="145"/>
        <end position="163"/>
    </location>
</feature>
<dbReference type="HOGENOM" id="CLU_111152_2_0_10"/>
<dbReference type="STRING" id="929556.Solca_3692"/>
<feature type="transmembrane region" description="Helical" evidence="1">
    <location>
        <begin position="55"/>
        <end position="73"/>
    </location>
</feature>
<feature type="transmembrane region" description="Helical" evidence="1">
    <location>
        <begin position="85"/>
        <end position="107"/>
    </location>
</feature>
<protein>
    <submittedName>
        <fullName evidence="2">Putative integral membrane protein</fullName>
    </submittedName>
</protein>
<dbReference type="InterPro" id="IPR013901">
    <property type="entry name" value="Anthrone_oxy"/>
</dbReference>
<gene>
    <name evidence="2" type="ordered locus">Solca_3692</name>
</gene>
<evidence type="ECO:0000313" key="2">
    <source>
        <dbReference type="EMBL" id="AFD08696.1"/>
    </source>
</evidence>
<name>H8KLW8_SOLCM</name>
<keyword evidence="1" id="KW-0472">Membrane</keyword>
<dbReference type="Pfam" id="PF08592">
    <property type="entry name" value="Anthrone_oxy"/>
    <property type="match status" value="1"/>
</dbReference>